<evidence type="ECO:0000256" key="4">
    <source>
        <dbReference type="ARBA" id="ARBA00022833"/>
    </source>
</evidence>
<feature type="region of interest" description="Disordered" evidence="6">
    <location>
        <begin position="238"/>
        <end position="257"/>
    </location>
</feature>
<organism evidence="8 9">
    <name type="scientific">Ascobolus immersus RN42</name>
    <dbReference type="NCBI Taxonomy" id="1160509"/>
    <lineage>
        <taxon>Eukaryota</taxon>
        <taxon>Fungi</taxon>
        <taxon>Dikarya</taxon>
        <taxon>Ascomycota</taxon>
        <taxon>Pezizomycotina</taxon>
        <taxon>Pezizomycetes</taxon>
        <taxon>Pezizales</taxon>
        <taxon>Ascobolaceae</taxon>
        <taxon>Ascobolus</taxon>
    </lineage>
</organism>
<dbReference type="InterPro" id="IPR041367">
    <property type="entry name" value="Znf-CCCH_4"/>
</dbReference>
<keyword evidence="2" id="KW-0677">Repeat</keyword>
<dbReference type="Gene3D" id="4.10.1000.10">
    <property type="entry name" value="Zinc finger, CCCH-type"/>
    <property type="match status" value="1"/>
</dbReference>
<name>A0A3N4I4N6_ASCIM</name>
<keyword evidence="9" id="KW-1185">Reference proteome</keyword>
<evidence type="ECO:0000259" key="7">
    <source>
        <dbReference type="PROSITE" id="PS50103"/>
    </source>
</evidence>
<evidence type="ECO:0000256" key="6">
    <source>
        <dbReference type="SAM" id="MobiDB-lite"/>
    </source>
</evidence>
<gene>
    <name evidence="8" type="ORF">BJ508DRAFT_328543</name>
</gene>
<feature type="domain" description="C3H1-type" evidence="7">
    <location>
        <begin position="105"/>
        <end position="132"/>
    </location>
</feature>
<evidence type="ECO:0000313" key="9">
    <source>
        <dbReference type="Proteomes" id="UP000275078"/>
    </source>
</evidence>
<dbReference type="InterPro" id="IPR000571">
    <property type="entry name" value="Znf_CCCH"/>
</dbReference>
<accession>A0A3N4I4N6</accession>
<feature type="region of interest" description="Disordered" evidence="6">
    <location>
        <begin position="550"/>
        <end position="573"/>
    </location>
</feature>
<dbReference type="Pfam" id="PF00642">
    <property type="entry name" value="zf-CCCH"/>
    <property type="match status" value="1"/>
</dbReference>
<dbReference type="GO" id="GO:0061630">
    <property type="term" value="F:ubiquitin protein ligase activity"/>
    <property type="evidence" value="ECO:0007669"/>
    <property type="project" value="InterPro"/>
</dbReference>
<dbReference type="PANTHER" id="PTHR11224">
    <property type="entry name" value="MAKORIN-RELATED"/>
    <property type="match status" value="1"/>
</dbReference>
<feature type="compositionally biased region" description="Pro residues" evidence="6">
    <location>
        <begin position="55"/>
        <end position="72"/>
    </location>
</feature>
<dbReference type="GO" id="GO:0008270">
    <property type="term" value="F:zinc ion binding"/>
    <property type="evidence" value="ECO:0007669"/>
    <property type="project" value="UniProtKB-KW"/>
</dbReference>
<keyword evidence="1 5" id="KW-0479">Metal-binding</keyword>
<dbReference type="PANTHER" id="PTHR11224:SF10">
    <property type="entry name" value="IP09428P-RELATED"/>
    <property type="match status" value="1"/>
</dbReference>
<reference evidence="8 9" key="1">
    <citation type="journal article" date="2018" name="Nat. Ecol. Evol.">
        <title>Pezizomycetes genomes reveal the molecular basis of ectomycorrhizal truffle lifestyle.</title>
        <authorList>
            <person name="Murat C."/>
            <person name="Payen T."/>
            <person name="Noel B."/>
            <person name="Kuo A."/>
            <person name="Morin E."/>
            <person name="Chen J."/>
            <person name="Kohler A."/>
            <person name="Krizsan K."/>
            <person name="Balestrini R."/>
            <person name="Da Silva C."/>
            <person name="Montanini B."/>
            <person name="Hainaut M."/>
            <person name="Levati E."/>
            <person name="Barry K.W."/>
            <person name="Belfiori B."/>
            <person name="Cichocki N."/>
            <person name="Clum A."/>
            <person name="Dockter R.B."/>
            <person name="Fauchery L."/>
            <person name="Guy J."/>
            <person name="Iotti M."/>
            <person name="Le Tacon F."/>
            <person name="Lindquist E.A."/>
            <person name="Lipzen A."/>
            <person name="Malagnac F."/>
            <person name="Mello A."/>
            <person name="Molinier V."/>
            <person name="Miyauchi S."/>
            <person name="Poulain J."/>
            <person name="Riccioni C."/>
            <person name="Rubini A."/>
            <person name="Sitrit Y."/>
            <person name="Splivallo R."/>
            <person name="Traeger S."/>
            <person name="Wang M."/>
            <person name="Zifcakova L."/>
            <person name="Wipf D."/>
            <person name="Zambonelli A."/>
            <person name="Paolocci F."/>
            <person name="Nowrousian M."/>
            <person name="Ottonello S."/>
            <person name="Baldrian P."/>
            <person name="Spatafora J.W."/>
            <person name="Henrissat B."/>
            <person name="Nagy L.G."/>
            <person name="Aury J.M."/>
            <person name="Wincker P."/>
            <person name="Grigoriev I.V."/>
            <person name="Bonfante P."/>
            <person name="Martin F.M."/>
        </authorList>
    </citation>
    <scope>NUCLEOTIDE SEQUENCE [LARGE SCALE GENOMIC DNA]</scope>
    <source>
        <strain evidence="8 9">RN42</strain>
    </source>
</reference>
<evidence type="ECO:0000313" key="8">
    <source>
        <dbReference type="EMBL" id="RPA79131.1"/>
    </source>
</evidence>
<feature type="compositionally biased region" description="Low complexity" evidence="6">
    <location>
        <begin position="522"/>
        <end position="535"/>
    </location>
</feature>
<dbReference type="InterPro" id="IPR036855">
    <property type="entry name" value="Znf_CCCH_sf"/>
</dbReference>
<dbReference type="InterPro" id="IPR045072">
    <property type="entry name" value="MKRN-like"/>
</dbReference>
<dbReference type="EMBL" id="ML119702">
    <property type="protein sequence ID" value="RPA79131.1"/>
    <property type="molecule type" value="Genomic_DNA"/>
</dbReference>
<feature type="domain" description="C3H1-type" evidence="7">
    <location>
        <begin position="134"/>
        <end position="161"/>
    </location>
</feature>
<evidence type="ECO:0000256" key="1">
    <source>
        <dbReference type="ARBA" id="ARBA00022723"/>
    </source>
</evidence>
<sequence length="635" mass="66377">MNASGSTIAVPPAVPNPLEGPPGARRITSATTSLPLPKGTNGFDVGGSTVLPAVPTVPSPAPNAAPPAPQNPPQQINQPPGLTGMHAGPPFDAPRSPPGSKKLADLSHVPCKFFRLGACQAGKACPFSHSMDPTSDQAPCKYFQKGNCKFGAKCALAHILPDGRRINRPNYGGPGHLQIGGRVDPGTYANNPGRSALHNSLLQANMLHQHAPAFAQHNEGDYGGSLSGLLNQQALDQSLSSSLPDSQFGSPRNDVLGMSPLAASQRTLGPLDAGLPSSLDSNTLSHYARHGPFAASVPSKFGLDSPMNSLPAERTSALRSLHQSAFGEIEVIAGSPDLSRSPPVEGYGPKFSMQAHLTRRTGIFGASSFPVTMTDWSEKMPVGVGADDDDDDDVFEEDYIPGTLQELLTDKERSRRFSRTEDEGSRRSVLGSSLGAGGFGHGSYMESHVGAGVIGSPPLSTSGSPRFGPIFMRNKRDDDSVGTSGIGHVGSPLRNSYIGESSPIVGFKRESHDFSAFPMSPPRSSLHQHSSSISGGLSQHFASMRLSQNAGQLAPTEQQAPVSPNPQQQESRKIPMERLASNASSVAPKLNGDDIDDTQFFMEEEDVGPGGGGSGATAASGAGGWATFGEKARLH</sequence>
<proteinExistence type="predicted"/>
<feature type="zinc finger region" description="C3H1-type" evidence="5">
    <location>
        <begin position="105"/>
        <end position="132"/>
    </location>
</feature>
<dbReference type="SMART" id="SM00356">
    <property type="entry name" value="ZnF_C3H1"/>
    <property type="match status" value="2"/>
</dbReference>
<keyword evidence="4 5" id="KW-0862">Zinc</keyword>
<keyword evidence="3 5" id="KW-0863">Zinc-finger</keyword>
<feature type="region of interest" description="Disordered" evidence="6">
    <location>
        <begin position="412"/>
        <end position="433"/>
    </location>
</feature>
<feature type="region of interest" description="Disordered" evidence="6">
    <location>
        <begin position="1"/>
        <end position="102"/>
    </location>
</feature>
<evidence type="ECO:0000256" key="3">
    <source>
        <dbReference type="ARBA" id="ARBA00022771"/>
    </source>
</evidence>
<dbReference type="STRING" id="1160509.A0A3N4I4N6"/>
<dbReference type="SUPFAM" id="SSF90229">
    <property type="entry name" value="CCCH zinc finger"/>
    <property type="match status" value="1"/>
</dbReference>
<feature type="region of interest" description="Disordered" evidence="6">
    <location>
        <begin position="474"/>
        <end position="495"/>
    </location>
</feature>
<feature type="region of interest" description="Disordered" evidence="6">
    <location>
        <begin position="603"/>
        <end position="635"/>
    </location>
</feature>
<feature type="compositionally biased region" description="Basic and acidic residues" evidence="6">
    <location>
        <begin position="412"/>
        <end position="426"/>
    </location>
</feature>
<protein>
    <recommendedName>
        <fullName evidence="7">C3H1-type domain-containing protein</fullName>
    </recommendedName>
</protein>
<feature type="zinc finger region" description="C3H1-type" evidence="5">
    <location>
        <begin position="134"/>
        <end position="161"/>
    </location>
</feature>
<feature type="region of interest" description="Disordered" evidence="6">
    <location>
        <begin position="515"/>
        <end position="535"/>
    </location>
</feature>
<feature type="compositionally biased region" description="Gly residues" evidence="6">
    <location>
        <begin position="608"/>
        <end position="626"/>
    </location>
</feature>
<dbReference type="Pfam" id="PF18044">
    <property type="entry name" value="zf-CCCH_4"/>
    <property type="match status" value="1"/>
</dbReference>
<feature type="compositionally biased region" description="Low complexity" evidence="6">
    <location>
        <begin position="238"/>
        <end position="247"/>
    </location>
</feature>
<dbReference type="AlphaFoldDB" id="A0A3N4I4N6"/>
<feature type="compositionally biased region" description="Polar residues" evidence="6">
    <location>
        <begin position="550"/>
        <end position="569"/>
    </location>
</feature>
<evidence type="ECO:0000256" key="2">
    <source>
        <dbReference type="ARBA" id="ARBA00022737"/>
    </source>
</evidence>
<dbReference type="Proteomes" id="UP000275078">
    <property type="component" value="Unassembled WGS sequence"/>
</dbReference>
<dbReference type="PROSITE" id="PS50103">
    <property type="entry name" value="ZF_C3H1"/>
    <property type="match status" value="2"/>
</dbReference>
<dbReference type="GO" id="GO:0000209">
    <property type="term" value="P:protein polyubiquitination"/>
    <property type="evidence" value="ECO:0007669"/>
    <property type="project" value="InterPro"/>
</dbReference>
<dbReference type="OrthoDB" id="411372at2759"/>
<evidence type="ECO:0000256" key="5">
    <source>
        <dbReference type="PROSITE-ProRule" id="PRU00723"/>
    </source>
</evidence>